<sequence>MFGNSDQFCSLDESMFFNPDSAQEVCPKVWLGPYSALSHDNFLERHNIKIIINCLSTGKFLRALEQPQVAISSDVIILSLDPSFSVSDFETQELVSEFTRKFNRILQNYLNYFYVNNPDSTYLIHQIPNNQLLSSIRSPILQGNLKSQFFVLVRLMNLLKSINSNVQCLVLSDTGNSNLSTGLITAYLMDCYNYNIKNSYTVVHSARPSVSALNNNFYDDLLIIENLKKFSSENNALKQNNPGEDDSRMDDDMEYNEICVGGDRKRRFHR</sequence>
<dbReference type="Proteomes" id="UP000002258">
    <property type="component" value="Chromosome 7"/>
</dbReference>
<dbReference type="PANTHER" id="PTHR46588:SF1">
    <property type="entry name" value="SERINE_THREONINE_TYROSINE-INTERACTING PROTEIN"/>
    <property type="match status" value="1"/>
</dbReference>
<dbReference type="SUPFAM" id="SSF52799">
    <property type="entry name" value="(Phosphotyrosine protein) phosphatases II"/>
    <property type="match status" value="1"/>
</dbReference>
<dbReference type="KEGG" id="pic:PICST_85050"/>
<dbReference type="AlphaFoldDB" id="A3LYS6"/>
<dbReference type="RefSeq" id="XP_001386056.2">
    <property type="nucleotide sequence ID" value="XM_001386019.1"/>
</dbReference>
<dbReference type="InterPro" id="IPR052449">
    <property type="entry name" value="STYX-Interacting_Phosphatase"/>
</dbReference>
<gene>
    <name evidence="1" type="ORF">PICST_85050</name>
</gene>
<dbReference type="InParanoid" id="A3LYS6"/>
<dbReference type="Gene3D" id="3.90.190.10">
    <property type="entry name" value="Protein tyrosine phosphatase superfamily"/>
    <property type="match status" value="1"/>
</dbReference>
<dbReference type="InterPro" id="IPR029021">
    <property type="entry name" value="Prot-tyrosine_phosphatase-like"/>
</dbReference>
<dbReference type="eggNOG" id="ENOG502S1AG">
    <property type="taxonomic scope" value="Eukaryota"/>
</dbReference>
<accession>A3LYS6</accession>
<dbReference type="HOGENOM" id="CLU_070630_0_0_1"/>
<evidence type="ECO:0000313" key="1">
    <source>
        <dbReference type="EMBL" id="ABN68027.2"/>
    </source>
</evidence>
<dbReference type="GO" id="GO:0005737">
    <property type="term" value="C:cytoplasm"/>
    <property type="evidence" value="ECO:0007669"/>
    <property type="project" value="TreeGrafter"/>
</dbReference>
<dbReference type="OrthoDB" id="4002732at2759"/>
<reference evidence="1 2" key="1">
    <citation type="journal article" date="2007" name="Nat. Biotechnol.">
        <title>Genome sequence of the lignocellulose-bioconverting and xylose-fermenting yeast Pichia stipitis.</title>
        <authorList>
            <person name="Jeffries T.W."/>
            <person name="Grigoriev I.V."/>
            <person name="Grimwood J."/>
            <person name="Laplaza J.M."/>
            <person name="Aerts A."/>
            <person name="Salamov A."/>
            <person name="Schmutz J."/>
            <person name="Lindquist E."/>
            <person name="Dehal P."/>
            <person name="Shapiro H."/>
            <person name="Jin Y.S."/>
            <person name="Passoth V."/>
            <person name="Richardson P.M."/>
        </authorList>
    </citation>
    <scope>NUCLEOTIDE SEQUENCE [LARGE SCALE GENOMIC DNA]</scope>
    <source>
        <strain evidence="2">ATCC 58785 / CBS 6054 / NBRC 10063 / NRRL Y-11545</strain>
    </source>
</reference>
<proteinExistence type="predicted"/>
<keyword evidence="2" id="KW-1185">Reference proteome</keyword>
<dbReference type="OMA" id="VWLGPLN"/>
<dbReference type="GO" id="GO:0070372">
    <property type="term" value="P:regulation of ERK1 and ERK2 cascade"/>
    <property type="evidence" value="ECO:0007669"/>
    <property type="project" value="TreeGrafter"/>
</dbReference>
<dbReference type="GO" id="GO:0005654">
    <property type="term" value="C:nucleoplasm"/>
    <property type="evidence" value="ECO:0007669"/>
    <property type="project" value="TreeGrafter"/>
</dbReference>
<dbReference type="GO" id="GO:0062026">
    <property type="term" value="P:negative regulation of SCF-dependent proteasomal ubiquitin-dependent catabolic process"/>
    <property type="evidence" value="ECO:0007669"/>
    <property type="project" value="TreeGrafter"/>
</dbReference>
<dbReference type="GeneID" id="4840755"/>
<dbReference type="PANTHER" id="PTHR46588">
    <property type="entry name" value="SERINE/THREONINE/TYROSINE-INTERACTING PROTEIN"/>
    <property type="match status" value="1"/>
</dbReference>
<organism evidence="1 2">
    <name type="scientific">Scheffersomyces stipitis (strain ATCC 58785 / CBS 6054 / NBRC 10063 / NRRL Y-11545)</name>
    <name type="common">Yeast</name>
    <name type="synonym">Pichia stipitis</name>
    <dbReference type="NCBI Taxonomy" id="322104"/>
    <lineage>
        <taxon>Eukaryota</taxon>
        <taxon>Fungi</taxon>
        <taxon>Dikarya</taxon>
        <taxon>Ascomycota</taxon>
        <taxon>Saccharomycotina</taxon>
        <taxon>Pichiomycetes</taxon>
        <taxon>Debaryomycetaceae</taxon>
        <taxon>Scheffersomyces</taxon>
    </lineage>
</organism>
<evidence type="ECO:0000313" key="2">
    <source>
        <dbReference type="Proteomes" id="UP000002258"/>
    </source>
</evidence>
<protein>
    <submittedName>
        <fullName evidence="1">Uncharacterized protein</fullName>
    </submittedName>
</protein>
<dbReference type="EMBL" id="CP000501">
    <property type="protein sequence ID" value="ABN68027.2"/>
    <property type="molecule type" value="Genomic_DNA"/>
</dbReference>
<name>A3LYS6_PICST</name>
<dbReference type="GO" id="GO:1990444">
    <property type="term" value="F:F-box domain binding"/>
    <property type="evidence" value="ECO:0007669"/>
    <property type="project" value="TreeGrafter"/>
</dbReference>